<dbReference type="Pfam" id="PF11374">
    <property type="entry name" value="DUF3176"/>
    <property type="match status" value="1"/>
</dbReference>
<evidence type="ECO:0000256" key="1">
    <source>
        <dbReference type="SAM" id="MobiDB-lite"/>
    </source>
</evidence>
<feature type="transmembrane region" description="Helical" evidence="2">
    <location>
        <begin position="148"/>
        <end position="166"/>
    </location>
</feature>
<keyword evidence="4" id="KW-1185">Reference proteome</keyword>
<sequence>MEMDKQDSHTGDQSSYQALSPDGSEIRHQSDQDTSWSSKGNDYWVWEVLFCVGSLIALVAVVVVLQIYDGSPLPAWPYGITINSVLSWITQVFTSCIVGVVAPCVSQSKWIYFSTGPRQLSEMDTYDWASRGPLGCMALMWSSRMRRVASIGAIITILSIGVGPFVQQMVTVRDQLVPSQITASISRADSYNVTATRDGTNSGWEINKESIAIYNAVLEKPNTDASLKPNCPTGNCEFPPFRSLAVCSHCSDISHLLDSSSGKIPCYTTYSQYNYSLPTGLQLNITTIKSDGFSFDPEGDGYAATSVSDWMGFEESLPKSNGFWLNTILNITSIRVAKPSNLSAATASRCSLYWCVKTFSSGMESGRAYEKTLDTHYDAEPTYPVTFRLPASHNLTATNLTVYDDALRLNDWMADKFNFTTGQNISCLTPSGDSEVNVALERLTGGAPNEFTQPFVESETHDLFEKVADGLTTHIRRATSAAHTRGRSWSLETQIHVRWAWIALPLLLVILAILFLCWVALQSKQRRLDLWKSSSLPFLYISELDPKVQQDMRILGDPAKVSNFSQEVGALLMKEDIPNATWKLHSGDRISCES</sequence>
<accession>A0A5N6EAU8</accession>
<feature type="compositionally biased region" description="Basic and acidic residues" evidence="1">
    <location>
        <begin position="1"/>
        <end position="10"/>
    </location>
</feature>
<dbReference type="PANTHER" id="PTHR35394">
    <property type="entry name" value="DUF3176 DOMAIN-CONTAINING PROTEIN"/>
    <property type="match status" value="1"/>
</dbReference>
<organism evidence="3 4">
    <name type="scientific">Aspergillus novoparasiticus</name>
    <dbReference type="NCBI Taxonomy" id="986946"/>
    <lineage>
        <taxon>Eukaryota</taxon>
        <taxon>Fungi</taxon>
        <taxon>Dikarya</taxon>
        <taxon>Ascomycota</taxon>
        <taxon>Pezizomycotina</taxon>
        <taxon>Eurotiomycetes</taxon>
        <taxon>Eurotiomycetidae</taxon>
        <taxon>Eurotiales</taxon>
        <taxon>Aspergillaceae</taxon>
        <taxon>Aspergillus</taxon>
        <taxon>Aspergillus subgen. Circumdati</taxon>
    </lineage>
</organism>
<evidence type="ECO:0000313" key="3">
    <source>
        <dbReference type="EMBL" id="KAB8213530.1"/>
    </source>
</evidence>
<dbReference type="AlphaFoldDB" id="A0A5N6EAU8"/>
<dbReference type="EMBL" id="ML733599">
    <property type="protein sequence ID" value="KAB8213530.1"/>
    <property type="molecule type" value="Genomic_DNA"/>
</dbReference>
<evidence type="ECO:0000313" key="4">
    <source>
        <dbReference type="Proteomes" id="UP000326799"/>
    </source>
</evidence>
<keyword evidence="2" id="KW-1133">Transmembrane helix</keyword>
<reference evidence="3 4" key="1">
    <citation type="submission" date="2019-04" db="EMBL/GenBank/DDBJ databases">
        <title>Fungal friends and foes A comparative genomics study of 23 Aspergillus species from section Flavi.</title>
        <authorList>
            <consortium name="DOE Joint Genome Institute"/>
            <person name="Kjaerbolling I."/>
            <person name="Vesth T.C."/>
            <person name="Frisvad J.C."/>
            <person name="Nybo J.L."/>
            <person name="Theobald S."/>
            <person name="Kildgaard S."/>
            <person name="Petersen T.I."/>
            <person name="Kuo A."/>
            <person name="Sato A."/>
            <person name="Lyhne E.K."/>
            <person name="Kogle M.E."/>
            <person name="Wiebenga A."/>
            <person name="Kun R.S."/>
            <person name="Lubbers R.J."/>
            <person name="Makela M.R."/>
            <person name="Barry K."/>
            <person name="Chovatia M."/>
            <person name="Clum A."/>
            <person name="Daum C."/>
            <person name="Haridas S."/>
            <person name="He G."/>
            <person name="LaButti K."/>
            <person name="Lipzen A."/>
            <person name="Mondo S."/>
            <person name="Pangilinan J."/>
            <person name="Riley R."/>
            <person name="Salamov A."/>
            <person name="Simmons B.A."/>
            <person name="Magnuson J.K."/>
            <person name="Henrissat B."/>
            <person name="Mortensen U.H."/>
            <person name="Larsen T.O."/>
            <person name="De vries R.P."/>
            <person name="Grigoriev I.V."/>
            <person name="Machida M."/>
            <person name="Baker S.E."/>
            <person name="Andersen M.R."/>
        </authorList>
    </citation>
    <scope>NUCLEOTIDE SEQUENCE [LARGE SCALE GENOMIC DNA]</scope>
    <source>
        <strain evidence="3 4">CBS 126849</strain>
    </source>
</reference>
<dbReference type="Proteomes" id="UP000326799">
    <property type="component" value="Unassembled WGS sequence"/>
</dbReference>
<keyword evidence="2" id="KW-0472">Membrane</keyword>
<feature type="transmembrane region" description="Helical" evidence="2">
    <location>
        <begin position="44"/>
        <end position="68"/>
    </location>
</feature>
<feature type="transmembrane region" description="Helical" evidence="2">
    <location>
        <begin position="499"/>
        <end position="521"/>
    </location>
</feature>
<evidence type="ECO:0000256" key="2">
    <source>
        <dbReference type="SAM" id="Phobius"/>
    </source>
</evidence>
<keyword evidence="2" id="KW-0812">Transmembrane</keyword>
<feature type="transmembrane region" description="Helical" evidence="2">
    <location>
        <begin position="88"/>
        <end position="105"/>
    </location>
</feature>
<protein>
    <submittedName>
        <fullName evidence="3">Uncharacterized protein</fullName>
    </submittedName>
</protein>
<proteinExistence type="predicted"/>
<name>A0A5N6EAU8_9EURO</name>
<dbReference type="InterPro" id="IPR021514">
    <property type="entry name" value="DUF3176"/>
</dbReference>
<feature type="region of interest" description="Disordered" evidence="1">
    <location>
        <begin position="1"/>
        <end position="37"/>
    </location>
</feature>
<gene>
    <name evidence="3" type="ORF">BDV33DRAFT_184572</name>
</gene>
<dbReference type="PANTHER" id="PTHR35394:SF5">
    <property type="entry name" value="DUF3176 DOMAIN-CONTAINING PROTEIN"/>
    <property type="match status" value="1"/>
</dbReference>